<keyword evidence="3" id="KW-0808">Transferase</keyword>
<comment type="caution">
    <text evidence="6">The sequence shown here is derived from an EMBL/GenBank/DDBJ whole genome shotgun (WGS) entry which is preliminary data.</text>
</comment>
<dbReference type="InterPro" id="IPR016039">
    <property type="entry name" value="Thiolase-like"/>
</dbReference>
<keyword evidence="1" id="KW-0596">Phosphopantetheine</keyword>
<dbReference type="InterPro" id="IPR009081">
    <property type="entry name" value="PP-bd_ACP"/>
</dbReference>
<dbReference type="InterPro" id="IPR050091">
    <property type="entry name" value="PKS_NRPS_Biosynth_Enz"/>
</dbReference>
<keyword evidence="4" id="KW-0511">Multifunctional enzyme</keyword>
<protein>
    <submittedName>
        <fullName evidence="6">Phosphopantetheine-binding protein</fullName>
    </submittedName>
</protein>
<evidence type="ECO:0000313" key="7">
    <source>
        <dbReference type="Proteomes" id="UP001523219"/>
    </source>
</evidence>
<dbReference type="SUPFAM" id="SSF47336">
    <property type="entry name" value="ACP-like"/>
    <property type="match status" value="1"/>
</dbReference>
<dbReference type="Gene3D" id="1.10.1200.10">
    <property type="entry name" value="ACP-like"/>
    <property type="match status" value="1"/>
</dbReference>
<evidence type="ECO:0000256" key="2">
    <source>
        <dbReference type="ARBA" id="ARBA00022553"/>
    </source>
</evidence>
<evidence type="ECO:0000313" key="6">
    <source>
        <dbReference type="EMBL" id="MCN9245040.1"/>
    </source>
</evidence>
<dbReference type="Pfam" id="PF00550">
    <property type="entry name" value="PP-binding"/>
    <property type="match status" value="1"/>
</dbReference>
<reference evidence="6 7" key="1">
    <citation type="submission" date="2022-05" db="EMBL/GenBank/DDBJ databases">
        <title>Streptomyces sp. nov. RY43-2 isolated from soil of a peat swamp forest.</title>
        <authorList>
            <person name="Kanchanasin P."/>
            <person name="Tanasupawat S."/>
            <person name="Phongsopitanun W."/>
        </authorList>
    </citation>
    <scope>NUCLEOTIDE SEQUENCE [LARGE SCALE GENOMIC DNA]</scope>
    <source>
        <strain evidence="6 7">RY43-2</strain>
    </source>
</reference>
<organism evidence="6 7">
    <name type="scientific">Streptomyces macrolidinus</name>
    <dbReference type="NCBI Taxonomy" id="2952607"/>
    <lineage>
        <taxon>Bacteria</taxon>
        <taxon>Bacillati</taxon>
        <taxon>Actinomycetota</taxon>
        <taxon>Actinomycetes</taxon>
        <taxon>Kitasatosporales</taxon>
        <taxon>Streptomycetaceae</taxon>
        <taxon>Streptomyces</taxon>
    </lineage>
</organism>
<accession>A0ABT0ZNB9</accession>
<dbReference type="PANTHER" id="PTHR43775">
    <property type="entry name" value="FATTY ACID SYNTHASE"/>
    <property type="match status" value="1"/>
</dbReference>
<dbReference type="Gene3D" id="3.40.47.10">
    <property type="match status" value="1"/>
</dbReference>
<dbReference type="Proteomes" id="UP001523219">
    <property type="component" value="Unassembled WGS sequence"/>
</dbReference>
<dbReference type="InterPro" id="IPR036736">
    <property type="entry name" value="ACP-like_sf"/>
</dbReference>
<dbReference type="SMART" id="SM00823">
    <property type="entry name" value="PKS_PP"/>
    <property type="match status" value="1"/>
</dbReference>
<dbReference type="Pfam" id="PF00109">
    <property type="entry name" value="ketoacyl-synt"/>
    <property type="match status" value="1"/>
</dbReference>
<dbReference type="PANTHER" id="PTHR43775:SF51">
    <property type="entry name" value="INACTIVE PHENOLPHTHIOCEROL SYNTHESIS POLYKETIDE SYNTHASE TYPE I PKS1-RELATED"/>
    <property type="match status" value="1"/>
</dbReference>
<dbReference type="SUPFAM" id="SSF53901">
    <property type="entry name" value="Thiolase-like"/>
    <property type="match status" value="1"/>
</dbReference>
<dbReference type="SMART" id="SM01294">
    <property type="entry name" value="PKS_PP_betabranch"/>
    <property type="match status" value="1"/>
</dbReference>
<dbReference type="RefSeq" id="WP_252429164.1">
    <property type="nucleotide sequence ID" value="NZ_JAMWMR010000105.1"/>
</dbReference>
<dbReference type="PROSITE" id="PS50075">
    <property type="entry name" value="CARRIER"/>
    <property type="match status" value="1"/>
</dbReference>
<evidence type="ECO:0000259" key="5">
    <source>
        <dbReference type="PROSITE" id="PS50075"/>
    </source>
</evidence>
<feature type="non-terminal residue" evidence="6">
    <location>
        <position position="1"/>
    </location>
</feature>
<dbReference type="PROSITE" id="PS00012">
    <property type="entry name" value="PHOSPHOPANTETHEINE"/>
    <property type="match status" value="1"/>
</dbReference>
<dbReference type="InterPro" id="IPR014030">
    <property type="entry name" value="Ketoacyl_synth_N"/>
</dbReference>
<dbReference type="InterPro" id="IPR006162">
    <property type="entry name" value="Ppantetheine_attach_site"/>
</dbReference>
<keyword evidence="2" id="KW-0597">Phosphoprotein</keyword>
<dbReference type="InterPro" id="IPR020806">
    <property type="entry name" value="PKS_PP-bd"/>
</dbReference>
<dbReference type="EMBL" id="JAMWMR010000105">
    <property type="protein sequence ID" value="MCN9245040.1"/>
    <property type="molecule type" value="Genomic_DNA"/>
</dbReference>
<feature type="non-terminal residue" evidence="6">
    <location>
        <position position="223"/>
    </location>
</feature>
<gene>
    <name evidence="6" type="ORF">NGF19_30425</name>
</gene>
<feature type="domain" description="Carrier" evidence="5">
    <location>
        <begin position="56"/>
        <end position="131"/>
    </location>
</feature>
<proteinExistence type="predicted"/>
<keyword evidence="7" id="KW-1185">Reference proteome</keyword>
<evidence type="ECO:0000256" key="3">
    <source>
        <dbReference type="ARBA" id="ARBA00022679"/>
    </source>
</evidence>
<name>A0ABT0ZNB9_9ACTN</name>
<evidence type="ECO:0000256" key="1">
    <source>
        <dbReference type="ARBA" id="ARBA00022450"/>
    </source>
</evidence>
<sequence length="223" mass="24084">IHLDDAVLRAEAENDTLAPLMRELVPARTRKELTGSRPDSGLRQKLAVLPEAERATALLSLVRTEIAAVLGHETVDGIPAGRAFTELGFDSLTSVDLRNRLNKATGLSLPTTLVFDYPNPAELSGFLLPQLVEELRDTGADQPRTVSGSVVPVMNPAVDEPIVIVGMACRYPGGISSPEDLWRMVASGDEGISTFPENRDWDLDALYSPDADQLGTFYTKEAG</sequence>
<evidence type="ECO:0000256" key="4">
    <source>
        <dbReference type="ARBA" id="ARBA00023268"/>
    </source>
</evidence>